<accession>A0ABQ9U2L5</accession>
<reference evidence="2 3" key="1">
    <citation type="submission" date="2023-05" db="EMBL/GenBank/DDBJ databases">
        <title>B98-5 Cell Line De Novo Hybrid Assembly: An Optical Mapping Approach.</title>
        <authorList>
            <person name="Kananen K."/>
            <person name="Auerbach J.A."/>
            <person name="Kautto E."/>
            <person name="Blachly J.S."/>
        </authorList>
    </citation>
    <scope>NUCLEOTIDE SEQUENCE [LARGE SCALE GENOMIC DNA]</scope>
    <source>
        <strain evidence="2">B95-8</strain>
        <tissue evidence="2">Cell line</tissue>
    </source>
</reference>
<name>A0ABQ9U2L5_SAGOE</name>
<feature type="transmembrane region" description="Helical" evidence="1">
    <location>
        <begin position="6"/>
        <end position="28"/>
    </location>
</feature>
<keyword evidence="1" id="KW-1133">Transmembrane helix</keyword>
<sequence length="113" mass="12749">MSTAGHSLFASFNSPRILFFVVFVYSVCSMRHTQKLLPRGQRFAECPLEHHQWKQISPRSSTERINCSSVTQMLSSFQFMMPGTSVTHPPDPVHSHLISPTAAHTFRGSAEMQ</sequence>
<keyword evidence="1" id="KW-0812">Transmembrane</keyword>
<evidence type="ECO:0000256" key="1">
    <source>
        <dbReference type="SAM" id="Phobius"/>
    </source>
</evidence>
<dbReference type="Proteomes" id="UP001266305">
    <property type="component" value="Unassembled WGS sequence"/>
</dbReference>
<organism evidence="2 3">
    <name type="scientific">Saguinus oedipus</name>
    <name type="common">Cotton-top tamarin</name>
    <name type="synonym">Oedipomidas oedipus</name>
    <dbReference type="NCBI Taxonomy" id="9490"/>
    <lineage>
        <taxon>Eukaryota</taxon>
        <taxon>Metazoa</taxon>
        <taxon>Chordata</taxon>
        <taxon>Craniata</taxon>
        <taxon>Vertebrata</taxon>
        <taxon>Euteleostomi</taxon>
        <taxon>Mammalia</taxon>
        <taxon>Eutheria</taxon>
        <taxon>Euarchontoglires</taxon>
        <taxon>Primates</taxon>
        <taxon>Haplorrhini</taxon>
        <taxon>Platyrrhini</taxon>
        <taxon>Cebidae</taxon>
        <taxon>Callitrichinae</taxon>
        <taxon>Saguinus</taxon>
    </lineage>
</organism>
<evidence type="ECO:0008006" key="4">
    <source>
        <dbReference type="Google" id="ProtNLM"/>
    </source>
</evidence>
<keyword evidence="1" id="KW-0472">Membrane</keyword>
<evidence type="ECO:0000313" key="2">
    <source>
        <dbReference type="EMBL" id="KAK2091308.1"/>
    </source>
</evidence>
<comment type="caution">
    <text evidence="2">The sequence shown here is derived from an EMBL/GenBank/DDBJ whole genome shotgun (WGS) entry which is preliminary data.</text>
</comment>
<protein>
    <recommendedName>
        <fullName evidence="4">Secreted protein</fullName>
    </recommendedName>
</protein>
<dbReference type="EMBL" id="JASSZA010000016">
    <property type="protein sequence ID" value="KAK2091308.1"/>
    <property type="molecule type" value="Genomic_DNA"/>
</dbReference>
<gene>
    <name evidence="2" type="ORF">P7K49_030592</name>
</gene>
<keyword evidence="3" id="KW-1185">Reference proteome</keyword>
<evidence type="ECO:0000313" key="3">
    <source>
        <dbReference type="Proteomes" id="UP001266305"/>
    </source>
</evidence>
<proteinExistence type="predicted"/>